<name>A0ABX6N2H1_9BURK</name>
<dbReference type="RefSeq" id="WP_105028092.1">
    <property type="nucleotide sequence ID" value="NZ_CP053084.1"/>
</dbReference>
<gene>
    <name evidence="1" type="ORF">HKT17_02025</name>
</gene>
<evidence type="ECO:0000313" key="2">
    <source>
        <dbReference type="Proteomes" id="UP000501130"/>
    </source>
</evidence>
<evidence type="ECO:0000313" key="1">
    <source>
        <dbReference type="EMBL" id="QJR28572.1"/>
    </source>
</evidence>
<keyword evidence="2" id="KW-1185">Reference proteome</keyword>
<dbReference type="Proteomes" id="UP000501130">
    <property type="component" value="Chromosome"/>
</dbReference>
<organism evidence="1 2">
    <name type="scientific">Limnobacter profundi</name>
    <dbReference type="NCBI Taxonomy" id="2732163"/>
    <lineage>
        <taxon>Bacteria</taxon>
        <taxon>Pseudomonadati</taxon>
        <taxon>Pseudomonadota</taxon>
        <taxon>Betaproteobacteria</taxon>
        <taxon>Burkholderiales</taxon>
        <taxon>Burkholderiaceae</taxon>
        <taxon>Limnobacter</taxon>
    </lineage>
</organism>
<proteinExistence type="predicted"/>
<accession>A0ABX6N2H1</accession>
<dbReference type="EMBL" id="CP053084">
    <property type="protein sequence ID" value="QJR28572.1"/>
    <property type="molecule type" value="Genomic_DNA"/>
</dbReference>
<reference evidence="1 2" key="1">
    <citation type="submission" date="2020-05" db="EMBL/GenBank/DDBJ databases">
        <title>Compete genome of Limnobacter sp. SAORIC-580.</title>
        <authorList>
            <person name="Song J."/>
            <person name="Cho J.-C."/>
        </authorList>
    </citation>
    <scope>NUCLEOTIDE SEQUENCE [LARGE SCALE GENOMIC DNA]</scope>
    <source>
        <strain evidence="1 2">SAORIC-580</strain>
    </source>
</reference>
<evidence type="ECO:0008006" key="3">
    <source>
        <dbReference type="Google" id="ProtNLM"/>
    </source>
</evidence>
<protein>
    <recommendedName>
        <fullName evidence="3">Pilus assembly protein PilP</fullName>
    </recommendedName>
</protein>
<sequence length="172" mass="18549">MMDFLFSILLVPFFPELGDPQDNHAVAMAELGQRLNAGQRQAGDVSEPEDSSALQHAGNLSVRAADLPPITGRLFQWSSTQWGDEADRRAAVNLSAESLRLTGLIESAGQRVAILNDGHVDHVVGVGSYVLGTYKVTSFGPGQVVLSRIDSRAGEKRLELNLMPVNIPEDAQ</sequence>